<name>A0A0S3UFR6_9CAUD</name>
<accession>A0A0S3UFR6</accession>
<dbReference type="Proteomes" id="UP000221614">
    <property type="component" value="Segment"/>
</dbReference>
<keyword evidence="3" id="KW-0645">Protease</keyword>
<evidence type="ECO:0000256" key="1">
    <source>
        <dbReference type="SAM" id="Coils"/>
    </source>
</evidence>
<organism evidence="3 4">
    <name type="scientific">Pseudomonas phage phiR18</name>
    <dbReference type="NCBI Taxonomy" id="1752027"/>
    <lineage>
        <taxon>Viruses</taxon>
        <taxon>Duplodnaviria</taxon>
        <taxon>Heunggongvirae</taxon>
        <taxon>Uroviricota</taxon>
        <taxon>Caudoviricetes</taxon>
        <taxon>Kochitakasuvirus</taxon>
        <taxon>Kochitakasuvirus R18</taxon>
    </lineage>
</organism>
<dbReference type="GeneID" id="40080214"/>
<protein>
    <submittedName>
        <fullName evidence="3">D-alanyl-D-alanine carboxypeptidase</fullName>
        <ecNumber evidence="3">3.4.16.4</ecNumber>
    </submittedName>
</protein>
<reference evidence="3" key="1">
    <citation type="journal article" date="2016" name="Genome Announc.">
        <title>Complete Genome Sequences of Broad-Host-Range Pseudomonas aeruginosa Bacteriophages phiR18 and phiS12-1.</title>
        <authorList>
            <person name="Furusawa T."/>
            <person name="Iwano H."/>
            <person name="Higuchi H."/>
            <person name="Usui M."/>
            <person name="Maruyama F."/>
            <person name="Nakagawa I."/>
            <person name="Yokota H."/>
            <person name="Tamura Y."/>
        </authorList>
    </citation>
    <scope>NUCLEOTIDE SEQUENCE [LARGE SCALE GENOMIC DNA]</scope>
</reference>
<dbReference type="InterPro" id="IPR024457">
    <property type="entry name" value="Putative_integrase_N"/>
</dbReference>
<dbReference type="RefSeq" id="YP_009604320.1">
    <property type="nucleotide sequence ID" value="NC_041964.1"/>
</dbReference>
<evidence type="ECO:0000259" key="2">
    <source>
        <dbReference type="Pfam" id="PF12834"/>
    </source>
</evidence>
<dbReference type="EMBL" id="LC102729">
    <property type="protein sequence ID" value="BAU16348.1"/>
    <property type="molecule type" value="Genomic_DNA"/>
</dbReference>
<dbReference type="KEGG" id="vg:40080214"/>
<evidence type="ECO:0000313" key="3">
    <source>
        <dbReference type="EMBL" id="BAU16348.1"/>
    </source>
</evidence>
<feature type="domain" description="Putative integrase N-terminal" evidence="2">
    <location>
        <begin position="15"/>
        <end position="67"/>
    </location>
</feature>
<feature type="coiled-coil region" evidence="1">
    <location>
        <begin position="12"/>
        <end position="53"/>
    </location>
</feature>
<dbReference type="Pfam" id="PF12834">
    <property type="entry name" value="Phage_int_SAM_2"/>
    <property type="match status" value="1"/>
</dbReference>
<dbReference type="GO" id="GO:0009002">
    <property type="term" value="F:serine-type D-Ala-D-Ala carboxypeptidase activity"/>
    <property type="evidence" value="ECO:0007669"/>
    <property type="project" value="UniProtKB-EC"/>
</dbReference>
<dbReference type="EC" id="3.4.16.4" evidence="3"/>
<keyword evidence="4" id="KW-1185">Reference proteome</keyword>
<sequence length="134" mass="15499">MATKKPTISFDRDAAIKEFHKLSKQITDLNAKVKELTSLKASLEEELIEHLNMEQLGTVTLKNGMGVKLQDSVVPQAEDWDVFYKWMSRTKNFQMLERRLTVTAYREFREKGKEVPGLRDFTKTKVGLINPPKK</sequence>
<evidence type="ECO:0000313" key="4">
    <source>
        <dbReference type="Proteomes" id="UP000221614"/>
    </source>
</evidence>
<proteinExistence type="predicted"/>
<keyword evidence="3" id="KW-0378">Hydrolase</keyword>
<keyword evidence="1" id="KW-0175">Coiled coil</keyword>
<keyword evidence="3" id="KW-0121">Carboxypeptidase</keyword>